<proteinExistence type="predicted"/>
<feature type="compositionally biased region" description="Low complexity" evidence="1">
    <location>
        <begin position="252"/>
        <end position="276"/>
    </location>
</feature>
<name>A0A9P9WWD4_9PEZI</name>
<keyword evidence="3" id="KW-1185">Reference proteome</keyword>
<dbReference type="Proteomes" id="UP000829685">
    <property type="component" value="Unassembled WGS sequence"/>
</dbReference>
<feature type="compositionally biased region" description="Acidic residues" evidence="1">
    <location>
        <begin position="641"/>
        <end position="652"/>
    </location>
</feature>
<sequence>MRVTLLWLYGSGQFFNTLARSIAKDSFVVRRQNTDAQVLASNEKTGACMYYFGQGSARPNWDKGGKSCIKYCADHGGSGFSMCDYSPYNDVDFTKQPLTVATLKDEEGYIYVPCKCKCNDPTIEGLTENIFDIVAEGLSKLDNILCAAMLSALQAIVEVGIFAIPGGAELQGARALVQGAKTFTENGLEASSFFGNWIGDACGVPDYSFDLMTMFTTLVAGPDSIGTSVGCKIPKGKGTCKPPPKVPDKPKPTLTKPTVTKPTVTKPTVTQATTQQTTAKTTTATTTYSTAACKRAVGDVTQKDKGKNYNVFVSTECNQQGSTVTHEFKITSLSYSANAKPTLINATCKKEWSQACYHYSSAISVQPAWKTLTCPPEAAVTEKPRFHSPAVGKWKARHPKKNKKVDLGWWDKTGAAGSKLIEYQQECQVDEFPPMYLLSKTDTAIKQGGSDNTGQLVRLLPDKENGNAANGMWAGICFRTPMLDSMTAKEVVARAKDTKKNFGYKKNVVNPTSTEYTVGITVDVRPEFTIAKWEHETTPPKSKDDGLSENPCWPKVRAKDDPGYTVQHFAQHYIKNPSLLTKYDYKKAWVKGTNGSKRALLWSDENGGPEMSVVGDNDDLEYLNGTLTDSDQSKRDISWSDPDEDYDAGFPGDDDLNNFNAATLGYDPFSR</sequence>
<feature type="region of interest" description="Disordered" evidence="1">
    <location>
        <begin position="237"/>
        <end position="276"/>
    </location>
</feature>
<evidence type="ECO:0000313" key="3">
    <source>
        <dbReference type="Proteomes" id="UP000829685"/>
    </source>
</evidence>
<evidence type="ECO:0000256" key="1">
    <source>
        <dbReference type="SAM" id="MobiDB-lite"/>
    </source>
</evidence>
<organism evidence="2 3">
    <name type="scientific">Neoarthrinium moseri</name>
    <dbReference type="NCBI Taxonomy" id="1658444"/>
    <lineage>
        <taxon>Eukaryota</taxon>
        <taxon>Fungi</taxon>
        <taxon>Dikarya</taxon>
        <taxon>Ascomycota</taxon>
        <taxon>Pezizomycotina</taxon>
        <taxon>Sordariomycetes</taxon>
        <taxon>Xylariomycetidae</taxon>
        <taxon>Amphisphaeriales</taxon>
        <taxon>Apiosporaceae</taxon>
        <taxon>Neoarthrinium</taxon>
    </lineage>
</organism>
<dbReference type="AlphaFoldDB" id="A0A9P9WWD4"/>
<accession>A0A9P9WWD4</accession>
<protein>
    <submittedName>
        <fullName evidence="2">Uncharacterized protein</fullName>
    </submittedName>
</protein>
<reference evidence="2" key="1">
    <citation type="submission" date="2021-03" db="EMBL/GenBank/DDBJ databases">
        <title>Revisited historic fungal species revealed as producer of novel bioactive compounds through whole genome sequencing and comparative genomics.</title>
        <authorList>
            <person name="Vignolle G.A."/>
            <person name="Hochenegger N."/>
            <person name="Mach R.L."/>
            <person name="Mach-Aigner A.R."/>
            <person name="Javad Rahimi M."/>
            <person name="Salim K.A."/>
            <person name="Chan C.M."/>
            <person name="Lim L.B.L."/>
            <person name="Cai F."/>
            <person name="Druzhinina I.S."/>
            <person name="U'Ren J.M."/>
            <person name="Derntl C."/>
        </authorList>
    </citation>
    <scope>NUCLEOTIDE SEQUENCE</scope>
    <source>
        <strain evidence="2">TUCIM 5799</strain>
    </source>
</reference>
<evidence type="ECO:0000313" key="2">
    <source>
        <dbReference type="EMBL" id="KAI1880476.1"/>
    </source>
</evidence>
<dbReference type="EMBL" id="JAFIMR010000003">
    <property type="protein sequence ID" value="KAI1880476.1"/>
    <property type="molecule type" value="Genomic_DNA"/>
</dbReference>
<feature type="region of interest" description="Disordered" evidence="1">
    <location>
        <begin position="626"/>
        <end position="652"/>
    </location>
</feature>
<comment type="caution">
    <text evidence="2">The sequence shown here is derived from an EMBL/GenBank/DDBJ whole genome shotgun (WGS) entry which is preliminary data.</text>
</comment>
<gene>
    <name evidence="2" type="ORF">JX265_002097</name>
</gene>